<keyword evidence="2" id="KW-1185">Reference proteome</keyword>
<gene>
    <name evidence="1" type="ORF">CCACVL1_19948</name>
</gene>
<comment type="caution">
    <text evidence="1">The sequence shown here is derived from an EMBL/GenBank/DDBJ whole genome shotgun (WGS) entry which is preliminary data.</text>
</comment>
<dbReference type="EMBL" id="AWWV01012203">
    <property type="protein sequence ID" value="OMO68465.1"/>
    <property type="molecule type" value="Genomic_DNA"/>
</dbReference>
<name>A0A1R3HDS6_COCAP</name>
<reference evidence="1 2" key="1">
    <citation type="submission" date="2013-09" db="EMBL/GenBank/DDBJ databases">
        <title>Corchorus capsularis genome sequencing.</title>
        <authorList>
            <person name="Alam M."/>
            <person name="Haque M.S."/>
            <person name="Islam M.S."/>
            <person name="Emdad E.M."/>
            <person name="Islam M.M."/>
            <person name="Ahmed B."/>
            <person name="Halim A."/>
            <person name="Hossen Q.M.M."/>
            <person name="Hossain M.Z."/>
            <person name="Ahmed R."/>
            <person name="Khan M.M."/>
            <person name="Islam R."/>
            <person name="Rashid M.M."/>
            <person name="Khan S.A."/>
            <person name="Rahman M.S."/>
            <person name="Alam M."/>
        </authorList>
    </citation>
    <scope>NUCLEOTIDE SEQUENCE [LARGE SCALE GENOMIC DNA]</scope>
    <source>
        <strain evidence="2">cv. CVL-1</strain>
        <tissue evidence="1">Whole seedling</tissue>
    </source>
</reference>
<sequence>MVKITPLAPKAVALFVAMLV</sequence>
<dbReference type="AlphaFoldDB" id="A0A1R3HDS6"/>
<evidence type="ECO:0000313" key="2">
    <source>
        <dbReference type="Proteomes" id="UP000188268"/>
    </source>
</evidence>
<accession>A0A1R3HDS6</accession>
<proteinExistence type="predicted"/>
<protein>
    <submittedName>
        <fullName evidence="1">Uncharacterized protein</fullName>
    </submittedName>
</protein>
<dbReference type="Proteomes" id="UP000188268">
    <property type="component" value="Unassembled WGS sequence"/>
</dbReference>
<organism evidence="1 2">
    <name type="scientific">Corchorus capsularis</name>
    <name type="common">Jute</name>
    <dbReference type="NCBI Taxonomy" id="210143"/>
    <lineage>
        <taxon>Eukaryota</taxon>
        <taxon>Viridiplantae</taxon>
        <taxon>Streptophyta</taxon>
        <taxon>Embryophyta</taxon>
        <taxon>Tracheophyta</taxon>
        <taxon>Spermatophyta</taxon>
        <taxon>Magnoliopsida</taxon>
        <taxon>eudicotyledons</taxon>
        <taxon>Gunneridae</taxon>
        <taxon>Pentapetalae</taxon>
        <taxon>rosids</taxon>
        <taxon>malvids</taxon>
        <taxon>Malvales</taxon>
        <taxon>Malvaceae</taxon>
        <taxon>Grewioideae</taxon>
        <taxon>Apeibeae</taxon>
        <taxon>Corchorus</taxon>
    </lineage>
</organism>
<evidence type="ECO:0000313" key="1">
    <source>
        <dbReference type="EMBL" id="OMO68465.1"/>
    </source>
</evidence>